<evidence type="ECO:0000259" key="1">
    <source>
        <dbReference type="Pfam" id="PF21956"/>
    </source>
</evidence>
<feature type="domain" description="DUF6922" evidence="1">
    <location>
        <begin position="8"/>
        <end position="59"/>
    </location>
</feature>
<sequence>MEKPLPLFSTYLFWDINPQNFDFETHKRFMIERVCSKGTDNDWNELFRYYGKEVIRKEVLQIPYMDDKTHNYLSVIFQIPKSKFKCYRTKQSRRNFWSC</sequence>
<organism evidence="2 3">
    <name type="scientific">Candidatus Ordinivivax streblomastigis</name>
    <dbReference type="NCBI Taxonomy" id="2540710"/>
    <lineage>
        <taxon>Bacteria</taxon>
        <taxon>Pseudomonadati</taxon>
        <taxon>Bacteroidota</taxon>
        <taxon>Bacteroidia</taxon>
        <taxon>Bacteroidales</taxon>
        <taxon>Candidatus Ordinivivax</taxon>
    </lineage>
</organism>
<dbReference type="Proteomes" id="UP000324575">
    <property type="component" value="Unassembled WGS sequence"/>
</dbReference>
<dbReference type="InterPro" id="IPR053830">
    <property type="entry name" value="DUF6922"/>
</dbReference>
<gene>
    <name evidence="2" type="ORF">EZS26_001865</name>
</gene>
<reference evidence="2 3" key="1">
    <citation type="submission" date="2019-03" db="EMBL/GenBank/DDBJ databases">
        <title>Single cell metagenomics reveals metabolic interactions within the superorganism composed of flagellate Streblomastix strix and complex community of Bacteroidetes bacteria on its surface.</title>
        <authorList>
            <person name="Treitli S.C."/>
            <person name="Kolisko M."/>
            <person name="Husnik F."/>
            <person name="Keeling P."/>
            <person name="Hampl V."/>
        </authorList>
    </citation>
    <scope>NUCLEOTIDE SEQUENCE [LARGE SCALE GENOMIC DNA]</scope>
    <source>
        <strain evidence="2">St1</strain>
    </source>
</reference>
<dbReference type="AlphaFoldDB" id="A0A5M8P0U4"/>
<accession>A0A5M8P0U4</accession>
<name>A0A5M8P0U4_9BACT</name>
<evidence type="ECO:0000313" key="3">
    <source>
        <dbReference type="Proteomes" id="UP000324575"/>
    </source>
</evidence>
<proteinExistence type="predicted"/>
<comment type="caution">
    <text evidence="2">The sequence shown here is derived from an EMBL/GenBank/DDBJ whole genome shotgun (WGS) entry which is preliminary data.</text>
</comment>
<dbReference type="Pfam" id="PF21956">
    <property type="entry name" value="DUF6922"/>
    <property type="match status" value="1"/>
</dbReference>
<evidence type="ECO:0000313" key="2">
    <source>
        <dbReference type="EMBL" id="KAA6302049.1"/>
    </source>
</evidence>
<protein>
    <recommendedName>
        <fullName evidence="1">DUF6922 domain-containing protein</fullName>
    </recommendedName>
</protein>
<dbReference type="EMBL" id="SNRX01000011">
    <property type="protein sequence ID" value="KAA6302049.1"/>
    <property type="molecule type" value="Genomic_DNA"/>
</dbReference>